<keyword evidence="3" id="KW-1185">Reference proteome</keyword>
<organism evidence="2 3">
    <name type="scientific">Marchantia polymorpha subsp. ruderalis</name>
    <dbReference type="NCBI Taxonomy" id="1480154"/>
    <lineage>
        <taxon>Eukaryota</taxon>
        <taxon>Viridiplantae</taxon>
        <taxon>Streptophyta</taxon>
        <taxon>Embryophyta</taxon>
        <taxon>Marchantiophyta</taxon>
        <taxon>Marchantiopsida</taxon>
        <taxon>Marchantiidae</taxon>
        <taxon>Marchantiales</taxon>
        <taxon>Marchantiaceae</taxon>
        <taxon>Marchantia</taxon>
    </lineage>
</organism>
<accession>A0A176VMF0</accession>
<gene>
    <name evidence="2" type="ORF">AXG93_2116s1270</name>
</gene>
<dbReference type="Proteomes" id="UP000077202">
    <property type="component" value="Unassembled WGS sequence"/>
</dbReference>
<feature type="region of interest" description="Disordered" evidence="1">
    <location>
        <begin position="128"/>
        <end position="209"/>
    </location>
</feature>
<feature type="compositionally biased region" description="Basic and acidic residues" evidence="1">
    <location>
        <begin position="10"/>
        <end position="30"/>
    </location>
</feature>
<feature type="region of interest" description="Disordered" evidence="1">
    <location>
        <begin position="1"/>
        <end position="30"/>
    </location>
</feature>
<comment type="caution">
    <text evidence="2">The sequence shown here is derived from an EMBL/GenBank/DDBJ whole genome shotgun (WGS) entry which is preliminary data.</text>
</comment>
<dbReference type="AlphaFoldDB" id="A0A176VMF0"/>
<dbReference type="EMBL" id="LVLJ01003422">
    <property type="protein sequence ID" value="OAE21512.1"/>
    <property type="molecule type" value="Genomic_DNA"/>
</dbReference>
<reference evidence="2" key="1">
    <citation type="submission" date="2016-03" db="EMBL/GenBank/DDBJ databases">
        <title>Mechanisms controlling the formation of the plant cell surface in tip-growing cells are functionally conserved among land plants.</title>
        <authorList>
            <person name="Honkanen S."/>
            <person name="Jones V.A."/>
            <person name="Morieri G."/>
            <person name="Champion C."/>
            <person name="Hetherington A.J."/>
            <person name="Kelly S."/>
            <person name="Saint-Marcoux D."/>
            <person name="Proust H."/>
            <person name="Prescott H."/>
            <person name="Dolan L."/>
        </authorList>
    </citation>
    <scope>NUCLEOTIDE SEQUENCE [LARGE SCALE GENOMIC DNA]</scope>
    <source>
        <tissue evidence="2">Whole gametophyte</tissue>
    </source>
</reference>
<sequence>MQPPPSQDLPHARSDEYPPFHSKEPKETRKEAEILVPRLSQRDPAAGLRAFFDFRYCRKVRRGSYGNHRSIFAFTEPEIVRTLQQIVRKRKPFDAIALSVAPAEAALRSLDLLLSLGMGMAPGRDGDHTLGFSLAGPPNGETGTRSSVRTESEAATRAQGRDRDRRSRTCSGDSGRDRKRRCGKVGGRSGGGAHRRYGQESGAEGGGFCSGGFVLWRREEEGEQ</sequence>
<protein>
    <submittedName>
        <fullName evidence="2">Uncharacterized protein</fullName>
    </submittedName>
</protein>
<name>A0A176VMF0_MARPO</name>
<evidence type="ECO:0000313" key="2">
    <source>
        <dbReference type="EMBL" id="OAE21512.1"/>
    </source>
</evidence>
<evidence type="ECO:0000313" key="3">
    <source>
        <dbReference type="Proteomes" id="UP000077202"/>
    </source>
</evidence>
<proteinExistence type="predicted"/>
<evidence type="ECO:0000256" key="1">
    <source>
        <dbReference type="SAM" id="MobiDB-lite"/>
    </source>
</evidence>
<feature type="compositionally biased region" description="Basic and acidic residues" evidence="1">
    <location>
        <begin position="148"/>
        <end position="167"/>
    </location>
</feature>